<organism evidence="1 2">
    <name type="scientific">Stylosanthes scabra</name>
    <dbReference type="NCBI Taxonomy" id="79078"/>
    <lineage>
        <taxon>Eukaryota</taxon>
        <taxon>Viridiplantae</taxon>
        <taxon>Streptophyta</taxon>
        <taxon>Embryophyta</taxon>
        <taxon>Tracheophyta</taxon>
        <taxon>Spermatophyta</taxon>
        <taxon>Magnoliopsida</taxon>
        <taxon>eudicotyledons</taxon>
        <taxon>Gunneridae</taxon>
        <taxon>Pentapetalae</taxon>
        <taxon>rosids</taxon>
        <taxon>fabids</taxon>
        <taxon>Fabales</taxon>
        <taxon>Fabaceae</taxon>
        <taxon>Papilionoideae</taxon>
        <taxon>50 kb inversion clade</taxon>
        <taxon>dalbergioids sensu lato</taxon>
        <taxon>Dalbergieae</taxon>
        <taxon>Pterocarpus clade</taxon>
        <taxon>Stylosanthes</taxon>
    </lineage>
</organism>
<protein>
    <submittedName>
        <fullName evidence="1">Uncharacterized protein</fullName>
    </submittedName>
</protein>
<evidence type="ECO:0000313" key="2">
    <source>
        <dbReference type="Proteomes" id="UP001341840"/>
    </source>
</evidence>
<proteinExistence type="predicted"/>
<dbReference type="EMBL" id="JASCZI010181659">
    <property type="protein sequence ID" value="MED6185179.1"/>
    <property type="molecule type" value="Genomic_DNA"/>
</dbReference>
<comment type="caution">
    <text evidence="1">The sequence shown here is derived from an EMBL/GenBank/DDBJ whole genome shotgun (WGS) entry which is preliminary data.</text>
</comment>
<name>A0ABU6WH63_9FABA</name>
<evidence type="ECO:0000313" key="1">
    <source>
        <dbReference type="EMBL" id="MED6185179.1"/>
    </source>
</evidence>
<keyword evidence="2" id="KW-1185">Reference proteome</keyword>
<accession>A0ABU6WH63</accession>
<reference evidence="1 2" key="1">
    <citation type="journal article" date="2023" name="Plants (Basel)">
        <title>Bridging the Gap: Combining Genomics and Transcriptomics Approaches to Understand Stylosanthes scabra, an Orphan Legume from the Brazilian Caatinga.</title>
        <authorList>
            <person name="Ferreira-Neto J.R.C."/>
            <person name="da Silva M.D."/>
            <person name="Binneck E."/>
            <person name="de Melo N.F."/>
            <person name="da Silva R.H."/>
            <person name="de Melo A.L.T.M."/>
            <person name="Pandolfi V."/>
            <person name="Bustamante F.O."/>
            <person name="Brasileiro-Vidal A.C."/>
            <person name="Benko-Iseppon A.M."/>
        </authorList>
    </citation>
    <scope>NUCLEOTIDE SEQUENCE [LARGE SCALE GENOMIC DNA]</scope>
    <source>
        <tissue evidence="1">Leaves</tissue>
    </source>
</reference>
<gene>
    <name evidence="1" type="ORF">PIB30_054527</name>
</gene>
<dbReference type="Proteomes" id="UP001341840">
    <property type="component" value="Unassembled WGS sequence"/>
</dbReference>
<sequence>MCRKEHDEQMVINVFKAMQYPREEDAEGYMKIDIVEELIMEVQQEEAMKKFQAKQARESVQQSACIRSFSKNKICCHFISDKGIKLMLEPRSHNVFSIVVSP</sequence>